<reference evidence="3" key="1">
    <citation type="journal article" date="2019" name="Int. J. Syst. Evol. Microbiol.">
        <title>The Global Catalogue of Microorganisms (GCM) 10K type strain sequencing project: providing services to taxonomists for standard genome sequencing and annotation.</title>
        <authorList>
            <consortium name="The Broad Institute Genomics Platform"/>
            <consortium name="The Broad Institute Genome Sequencing Center for Infectious Disease"/>
            <person name="Wu L."/>
            <person name="Ma J."/>
        </authorList>
    </citation>
    <scope>NUCLEOTIDE SEQUENCE [LARGE SCALE GENOMIC DNA]</scope>
    <source>
        <strain evidence="3">KACC 14058</strain>
    </source>
</reference>
<accession>A0ABV8W0B6</accession>
<dbReference type="Gene3D" id="3.40.50.720">
    <property type="entry name" value="NAD(P)-binding Rossmann-like Domain"/>
    <property type="match status" value="1"/>
</dbReference>
<sequence length="340" mass="38042">MDKRYHRQELFQQIGVNGQKQLADSHVLIVGVGALGSSSSEMLARAGVGKLTIADRDYVELTNLQRQHLFTERDVEEKIPKAIAAKNRLVEINSTIDIDAIIADIGADELEELIQQVDLVIDATDNFDTRLVINDLAIKYAVPWIYGGCVSSYGITFTVIPNKTPCLQCLLEHIPNDGETCDTVGILSPAVQMVVAHQVSEALKILTGNEEALSKQLIAFDVWKNQTMSIRVDQLKKVDCVTCAKKQYPYLTYEAKLKTTVLCGRNTVQIRTGNRSTPNFEDLARRLEKTLAHNVSNNNFLLSFEINSYRIVVFKDGRTFIHGTNNITEAKKLYYGYVSL</sequence>
<gene>
    <name evidence="2" type="ORF">ACFOZ1_12825</name>
</gene>
<keyword evidence="2" id="KW-0808">Transferase</keyword>
<evidence type="ECO:0000313" key="2">
    <source>
        <dbReference type="EMBL" id="MFC4388676.1"/>
    </source>
</evidence>
<comment type="caution">
    <text evidence="2">The sequence shown here is derived from an EMBL/GenBank/DDBJ whole genome shotgun (WGS) entry which is preliminary data.</text>
</comment>
<dbReference type="SUPFAM" id="SSF69572">
    <property type="entry name" value="Activating enzymes of the ubiquitin-like proteins"/>
    <property type="match status" value="1"/>
</dbReference>
<dbReference type="RefSeq" id="WP_390200119.1">
    <property type="nucleotide sequence ID" value="NZ_JBHSDV010000004.1"/>
</dbReference>
<keyword evidence="3" id="KW-1185">Reference proteome</keyword>
<dbReference type="CDD" id="cd00757">
    <property type="entry name" value="ThiF_MoeB_HesA_family"/>
    <property type="match status" value="1"/>
</dbReference>
<protein>
    <submittedName>
        <fullName evidence="2">MoeB/ThiF family adenylyltransferase</fullName>
    </submittedName>
</protein>
<dbReference type="Proteomes" id="UP001595880">
    <property type="component" value="Unassembled WGS sequence"/>
</dbReference>
<dbReference type="NCBIfam" id="NF009123">
    <property type="entry name" value="PRK12475.1"/>
    <property type="match status" value="1"/>
</dbReference>
<dbReference type="Pfam" id="PF00899">
    <property type="entry name" value="ThiF"/>
    <property type="match status" value="1"/>
</dbReference>
<keyword evidence="2" id="KW-0548">Nucleotidyltransferase</keyword>
<feature type="domain" description="THIF-type NAD/FAD binding fold" evidence="1">
    <location>
        <begin position="5"/>
        <end position="240"/>
    </location>
</feature>
<dbReference type="InterPro" id="IPR045886">
    <property type="entry name" value="ThiF/MoeB/HesA"/>
</dbReference>
<dbReference type="InterPro" id="IPR035985">
    <property type="entry name" value="Ubiquitin-activating_enz"/>
</dbReference>
<dbReference type="EMBL" id="JBHSDV010000004">
    <property type="protein sequence ID" value="MFC4388676.1"/>
    <property type="molecule type" value="Genomic_DNA"/>
</dbReference>
<dbReference type="PANTHER" id="PTHR10953:SF102">
    <property type="entry name" value="ADENYLYLTRANSFERASE AND SULFURTRANSFERASE MOCS3"/>
    <property type="match status" value="1"/>
</dbReference>
<organism evidence="2 3">
    <name type="scientific">Gracilibacillus marinus</name>
    <dbReference type="NCBI Taxonomy" id="630535"/>
    <lineage>
        <taxon>Bacteria</taxon>
        <taxon>Bacillati</taxon>
        <taxon>Bacillota</taxon>
        <taxon>Bacilli</taxon>
        <taxon>Bacillales</taxon>
        <taxon>Bacillaceae</taxon>
        <taxon>Gracilibacillus</taxon>
    </lineage>
</organism>
<dbReference type="PANTHER" id="PTHR10953">
    <property type="entry name" value="UBIQUITIN-ACTIVATING ENZYME E1"/>
    <property type="match status" value="1"/>
</dbReference>
<name>A0ABV8W0B6_9BACI</name>
<proteinExistence type="predicted"/>
<evidence type="ECO:0000313" key="3">
    <source>
        <dbReference type="Proteomes" id="UP001595880"/>
    </source>
</evidence>
<dbReference type="GO" id="GO:0016779">
    <property type="term" value="F:nucleotidyltransferase activity"/>
    <property type="evidence" value="ECO:0007669"/>
    <property type="project" value="UniProtKB-KW"/>
</dbReference>
<dbReference type="InterPro" id="IPR000594">
    <property type="entry name" value="ThiF_NAD_FAD-bd"/>
</dbReference>
<evidence type="ECO:0000259" key="1">
    <source>
        <dbReference type="Pfam" id="PF00899"/>
    </source>
</evidence>